<proteinExistence type="predicted"/>
<protein>
    <submittedName>
        <fullName evidence="1">Uncharacterized protein</fullName>
    </submittedName>
</protein>
<name>A0A8S9JVF6_BRACR</name>
<organism evidence="1">
    <name type="scientific">Brassica cretica</name>
    <name type="common">Mustard</name>
    <dbReference type="NCBI Taxonomy" id="69181"/>
    <lineage>
        <taxon>Eukaryota</taxon>
        <taxon>Viridiplantae</taxon>
        <taxon>Streptophyta</taxon>
        <taxon>Embryophyta</taxon>
        <taxon>Tracheophyta</taxon>
        <taxon>Spermatophyta</taxon>
        <taxon>Magnoliopsida</taxon>
        <taxon>eudicotyledons</taxon>
        <taxon>Gunneridae</taxon>
        <taxon>Pentapetalae</taxon>
        <taxon>rosids</taxon>
        <taxon>malvids</taxon>
        <taxon>Brassicales</taxon>
        <taxon>Brassicaceae</taxon>
        <taxon>Brassiceae</taxon>
        <taxon>Brassica</taxon>
    </lineage>
</organism>
<comment type="caution">
    <text evidence="1">The sequence shown here is derived from an EMBL/GenBank/DDBJ whole genome shotgun (WGS) entry which is preliminary data.</text>
</comment>
<reference evidence="1" key="1">
    <citation type="submission" date="2019-12" db="EMBL/GenBank/DDBJ databases">
        <title>Genome sequencing and annotation of Brassica cretica.</title>
        <authorList>
            <person name="Studholme D.J."/>
            <person name="Sarris P.F."/>
        </authorList>
    </citation>
    <scope>NUCLEOTIDE SEQUENCE</scope>
    <source>
        <strain evidence="1">PFS-102/07</strain>
        <tissue evidence="1">Leaf</tissue>
    </source>
</reference>
<gene>
    <name evidence="1" type="ORF">F2Q70_00035937</name>
</gene>
<dbReference type="EMBL" id="QGKY02000246">
    <property type="protein sequence ID" value="KAF2585638.1"/>
    <property type="molecule type" value="Genomic_DNA"/>
</dbReference>
<accession>A0A8S9JVF6</accession>
<sequence length="162" mass="18936">MHLRSDSSSGHPFVFDLQKKSFTDNSDELFVWIFRCRSPGSSHLGLEVLFFRFDDSIELQTSLTDFFKRLLERSVGEICYMKTAKIETLKLDKPHDDALIIQLDIGRFQLSSLLLTPRVRLKSFSTRCSRTWKRLSPNLYHRKSSNSPPSAGSYFYLLEHFY</sequence>
<dbReference type="AlphaFoldDB" id="A0A8S9JVF6"/>
<evidence type="ECO:0000313" key="1">
    <source>
        <dbReference type="EMBL" id="KAF2585638.1"/>
    </source>
</evidence>